<accession>B8M7X0</accession>
<dbReference type="STRING" id="441959.B8M7X0"/>
<dbReference type="AlphaFoldDB" id="B8M7X0"/>
<sequence>MLEEVEEYRIDALDQANKLAIVMSVNNQFFDAFSYDQHWPRSAEEEKIYSIAWRLLATKQLVDKPSFDLRYALASVSWTKPISFLATCFAKSVLTPTDIPQRIALALTYKTQEDWTILFLFGRRTTSDAEVVHCRELAPNKIRSWKAKVTEHSMTNCILKKRGHRGGQVAHWAQGVNQSAQLQLTEHVS</sequence>
<dbReference type="RefSeq" id="XP_002480283.1">
    <property type="nucleotide sequence ID" value="XM_002480238.1"/>
</dbReference>
<evidence type="ECO:0000313" key="1">
    <source>
        <dbReference type="EMBL" id="EED19849.1"/>
    </source>
</evidence>
<reference evidence="2" key="1">
    <citation type="journal article" date="2015" name="Genome Announc.">
        <title>Genome sequence of the AIDS-associated pathogen Penicillium marneffei (ATCC18224) and its near taxonomic relative Talaromyces stipitatus (ATCC10500).</title>
        <authorList>
            <person name="Nierman W.C."/>
            <person name="Fedorova-Abrams N.D."/>
            <person name="Andrianopoulos A."/>
        </authorList>
    </citation>
    <scope>NUCLEOTIDE SEQUENCE [LARGE SCALE GENOMIC DNA]</scope>
    <source>
        <strain evidence="2">ATCC 10500 / CBS 375.48 / QM 6759 / NRRL 1006</strain>
    </source>
</reference>
<keyword evidence="2" id="KW-1185">Reference proteome</keyword>
<dbReference type="GeneID" id="8107723"/>
<protein>
    <submittedName>
        <fullName evidence="1">Uncharacterized protein</fullName>
    </submittedName>
</protein>
<organism evidence="1 2">
    <name type="scientific">Talaromyces stipitatus (strain ATCC 10500 / CBS 375.48 / QM 6759 / NRRL 1006)</name>
    <name type="common">Penicillium stipitatum</name>
    <dbReference type="NCBI Taxonomy" id="441959"/>
    <lineage>
        <taxon>Eukaryota</taxon>
        <taxon>Fungi</taxon>
        <taxon>Dikarya</taxon>
        <taxon>Ascomycota</taxon>
        <taxon>Pezizomycotina</taxon>
        <taxon>Eurotiomycetes</taxon>
        <taxon>Eurotiomycetidae</taxon>
        <taxon>Eurotiales</taxon>
        <taxon>Trichocomaceae</taxon>
        <taxon>Talaromyces</taxon>
        <taxon>Talaromyces sect. Talaromyces</taxon>
    </lineage>
</organism>
<dbReference type="InParanoid" id="B8M7X0"/>
<dbReference type="OrthoDB" id="3000060at2759"/>
<gene>
    <name evidence="1" type="ORF">TSTA_031120</name>
</gene>
<evidence type="ECO:0000313" key="2">
    <source>
        <dbReference type="Proteomes" id="UP000001745"/>
    </source>
</evidence>
<dbReference type="EMBL" id="EQ962654">
    <property type="protein sequence ID" value="EED19849.1"/>
    <property type="molecule type" value="Genomic_DNA"/>
</dbReference>
<dbReference type="VEuPathDB" id="FungiDB:TSTA_031120"/>
<name>B8M7X0_TALSN</name>
<dbReference type="HOGENOM" id="CLU_1435320_0_0_1"/>
<proteinExistence type="predicted"/>
<dbReference type="Proteomes" id="UP000001745">
    <property type="component" value="Unassembled WGS sequence"/>
</dbReference>